<dbReference type="Proteomes" id="UP000001463">
    <property type="component" value="Segment"/>
</dbReference>
<evidence type="ECO:0000313" key="2">
    <source>
        <dbReference type="Proteomes" id="UP000001463"/>
    </source>
</evidence>
<dbReference type="EMBL" id="AY954967">
    <property type="protein sequence ID" value="AAX92004.1"/>
    <property type="molecule type" value="Genomic_DNA"/>
</dbReference>
<organism evidence="1 2">
    <name type="scientific">Staphylococcus phage 92</name>
    <dbReference type="NCBI Taxonomy" id="2908151"/>
    <lineage>
        <taxon>Viruses</taxon>
        <taxon>Duplodnaviria</taxon>
        <taxon>Heunggongvirae</taxon>
        <taxon>Uroviricota</taxon>
        <taxon>Caudoviricetes</taxon>
        <taxon>Azeredovirinae</taxon>
        <taxon>Phietavirus</taxon>
        <taxon>Phietavirus pv92</taxon>
    </lineage>
</organism>
<reference evidence="1 2" key="1">
    <citation type="journal article" date="2005" name="Proc. Natl. Acad. Sci. U.S.A.">
        <title>The complete genomes and proteomes of 27 Staphylococcus aureus bacteriophages.</title>
        <authorList>
            <person name="Kwan T."/>
            <person name="Liu J."/>
            <person name="Dubow M."/>
            <person name="Gros P."/>
            <person name="Pelletier J."/>
        </authorList>
    </citation>
    <scope>NUCLEOTIDE SEQUENCE</scope>
</reference>
<sequence length="37" mass="4433">MSFYIVTQCEYQFALLAGNSKWIYDAYIDFYIKSVIK</sequence>
<name>Q4ZAD3_9CAUD</name>
<keyword evidence="2" id="KW-1185">Reference proteome</keyword>
<proteinExistence type="predicted"/>
<accession>Q4ZAD3</accession>
<evidence type="ECO:0000313" key="1">
    <source>
        <dbReference type="EMBL" id="AAX92004.1"/>
    </source>
</evidence>
<protein>
    <submittedName>
        <fullName evidence="1">ORF174</fullName>
    </submittedName>
</protein>